<keyword evidence="3" id="KW-1185">Reference proteome</keyword>
<name>A0A6A6TA56_9PLEO</name>
<organism evidence="2 3">
    <name type="scientific">Lophiostoma macrostomum CBS 122681</name>
    <dbReference type="NCBI Taxonomy" id="1314788"/>
    <lineage>
        <taxon>Eukaryota</taxon>
        <taxon>Fungi</taxon>
        <taxon>Dikarya</taxon>
        <taxon>Ascomycota</taxon>
        <taxon>Pezizomycotina</taxon>
        <taxon>Dothideomycetes</taxon>
        <taxon>Pleosporomycetidae</taxon>
        <taxon>Pleosporales</taxon>
        <taxon>Lophiostomataceae</taxon>
        <taxon>Lophiostoma</taxon>
    </lineage>
</organism>
<feature type="transmembrane region" description="Helical" evidence="1">
    <location>
        <begin position="60"/>
        <end position="80"/>
    </location>
</feature>
<dbReference type="Proteomes" id="UP000799324">
    <property type="component" value="Unassembled WGS sequence"/>
</dbReference>
<proteinExistence type="predicted"/>
<dbReference type="AlphaFoldDB" id="A0A6A6TA56"/>
<evidence type="ECO:0000313" key="2">
    <source>
        <dbReference type="EMBL" id="KAF2655778.1"/>
    </source>
</evidence>
<reference evidence="2" key="1">
    <citation type="journal article" date="2020" name="Stud. Mycol.">
        <title>101 Dothideomycetes genomes: a test case for predicting lifestyles and emergence of pathogens.</title>
        <authorList>
            <person name="Haridas S."/>
            <person name="Albert R."/>
            <person name="Binder M."/>
            <person name="Bloem J."/>
            <person name="Labutti K."/>
            <person name="Salamov A."/>
            <person name="Andreopoulos B."/>
            <person name="Baker S."/>
            <person name="Barry K."/>
            <person name="Bills G."/>
            <person name="Bluhm B."/>
            <person name="Cannon C."/>
            <person name="Castanera R."/>
            <person name="Culley D."/>
            <person name="Daum C."/>
            <person name="Ezra D."/>
            <person name="Gonzalez J."/>
            <person name="Henrissat B."/>
            <person name="Kuo A."/>
            <person name="Liang C."/>
            <person name="Lipzen A."/>
            <person name="Lutzoni F."/>
            <person name="Magnuson J."/>
            <person name="Mondo S."/>
            <person name="Nolan M."/>
            <person name="Ohm R."/>
            <person name="Pangilinan J."/>
            <person name="Park H.-J."/>
            <person name="Ramirez L."/>
            <person name="Alfaro M."/>
            <person name="Sun H."/>
            <person name="Tritt A."/>
            <person name="Yoshinaga Y."/>
            <person name="Zwiers L.-H."/>
            <person name="Turgeon B."/>
            <person name="Goodwin S."/>
            <person name="Spatafora J."/>
            <person name="Crous P."/>
            <person name="Grigoriev I."/>
        </authorList>
    </citation>
    <scope>NUCLEOTIDE SEQUENCE</scope>
    <source>
        <strain evidence="2">CBS 122681</strain>
    </source>
</reference>
<keyword evidence="1" id="KW-1133">Transmembrane helix</keyword>
<dbReference type="EMBL" id="MU004344">
    <property type="protein sequence ID" value="KAF2655778.1"/>
    <property type="molecule type" value="Genomic_DNA"/>
</dbReference>
<gene>
    <name evidence="2" type="ORF">K491DRAFT_408739</name>
</gene>
<sequence length="106" mass="12279">MGPVCMFRNYCRMFLPAESMSRMRRGDYRQKRLLPLMTIPYARRVRDRDAKLHSISRQGIVPRNCIVLVFAIGGIFRLLLHLTRSLATVPLHVFPPISDGNDNIRP</sequence>
<keyword evidence="1" id="KW-0472">Membrane</keyword>
<evidence type="ECO:0000313" key="3">
    <source>
        <dbReference type="Proteomes" id="UP000799324"/>
    </source>
</evidence>
<keyword evidence="1" id="KW-0812">Transmembrane</keyword>
<evidence type="ECO:0000256" key="1">
    <source>
        <dbReference type="SAM" id="Phobius"/>
    </source>
</evidence>
<protein>
    <submittedName>
        <fullName evidence="2">Uncharacterized protein</fullName>
    </submittedName>
</protein>
<accession>A0A6A6TA56</accession>